<keyword evidence="2" id="KW-1185">Reference proteome</keyword>
<protein>
    <submittedName>
        <fullName evidence="1">Stage II sporulation protein P</fullName>
    </submittedName>
</protein>
<accession>A0ACC7NY15</accession>
<name>A0ACC7NY15_9BACL</name>
<dbReference type="Proteomes" id="UP001631969">
    <property type="component" value="Unassembled WGS sequence"/>
</dbReference>
<evidence type="ECO:0000313" key="1">
    <source>
        <dbReference type="EMBL" id="MFM9329661.1"/>
    </source>
</evidence>
<sequence length="422" mass="45802">MMKRSMFTLDLSKLRKLSQTAGFFAKTYLVLTGCTFLIFVLVGFIGFGHQRPGMTPVSSMKGLAASVSDGFFMDMLGLEVPHLAEARQVPSTFSQENVLSFIFRFITDINPRDPKTLLARELPGMGLDTSYLIRKPPGSQQIAGPLEYPPGNAPSDGGTPSGSGGPDSQPVTAPSASPAAPSTSAAPTPQPTIGHPSTNGDKVVLIYHSHNRESWVPELGLSAKDANLAQDAKTNITLVGKELADRLEDKGVGAVHYATDYASSVEKYNWYYSYKYSNKTVKEAFAANPEIKFVFDLHRDDSSKEKSTLTVDGKNYAKVFLILGQKNPKWQQNEKFASQIQEKLEKKVPGLSRGIWAKEAHDGNAEYNQSLSPNSVLIEIGGVYNTLEECKRTAGVLAEVIADLYWDAAKVDAPAASAGSRN</sequence>
<evidence type="ECO:0000313" key="2">
    <source>
        <dbReference type="Proteomes" id="UP001631969"/>
    </source>
</evidence>
<gene>
    <name evidence="1" type="primary">spoIIP</name>
    <name evidence="1" type="ORF">ACI1P1_15305</name>
</gene>
<dbReference type="EMBL" id="JBJURJ010000009">
    <property type="protein sequence ID" value="MFM9329661.1"/>
    <property type="molecule type" value="Genomic_DNA"/>
</dbReference>
<comment type="caution">
    <text evidence="1">The sequence shown here is derived from an EMBL/GenBank/DDBJ whole genome shotgun (WGS) entry which is preliminary data.</text>
</comment>
<organism evidence="1 2">
    <name type="scientific">Paenibacillus mesotrionivorans</name>
    <dbReference type="NCBI Taxonomy" id="3160968"/>
    <lineage>
        <taxon>Bacteria</taxon>
        <taxon>Bacillati</taxon>
        <taxon>Bacillota</taxon>
        <taxon>Bacilli</taxon>
        <taxon>Bacillales</taxon>
        <taxon>Paenibacillaceae</taxon>
        <taxon>Paenibacillus</taxon>
    </lineage>
</organism>
<proteinExistence type="predicted"/>
<reference evidence="1" key="1">
    <citation type="submission" date="2024-12" db="EMBL/GenBank/DDBJ databases">
        <authorList>
            <person name="Wu N."/>
        </authorList>
    </citation>
    <scope>NUCLEOTIDE SEQUENCE</scope>
    <source>
        <strain evidence="1">P15</strain>
    </source>
</reference>